<dbReference type="SMART" id="SM00487">
    <property type="entry name" value="DEXDc"/>
    <property type="match status" value="1"/>
</dbReference>
<dbReference type="GO" id="GO:0005524">
    <property type="term" value="F:ATP binding"/>
    <property type="evidence" value="ECO:0007669"/>
    <property type="project" value="UniProtKB-KW"/>
</dbReference>
<dbReference type="PROSITE" id="PS51192">
    <property type="entry name" value="HELICASE_ATP_BIND_1"/>
    <property type="match status" value="1"/>
</dbReference>
<dbReference type="InterPro" id="IPR049614">
    <property type="entry name" value="HrpB_DEXH"/>
</dbReference>
<dbReference type="InterPro" id="IPR027417">
    <property type="entry name" value="P-loop_NTPase"/>
</dbReference>
<dbReference type="CDD" id="cd17990">
    <property type="entry name" value="DEXHc_HrpB"/>
    <property type="match status" value="1"/>
</dbReference>
<dbReference type="CDD" id="cd18791">
    <property type="entry name" value="SF2_C_RHA"/>
    <property type="match status" value="1"/>
</dbReference>
<dbReference type="Gene3D" id="3.40.50.300">
    <property type="entry name" value="P-loop containing nucleotide triphosphate hydrolases"/>
    <property type="match status" value="2"/>
</dbReference>
<keyword evidence="3 7" id="KW-0347">Helicase</keyword>
<feature type="domain" description="Helicase C-terminal" evidence="6">
    <location>
        <begin position="203"/>
        <end position="374"/>
    </location>
</feature>
<evidence type="ECO:0000259" key="6">
    <source>
        <dbReference type="PROSITE" id="PS51194"/>
    </source>
</evidence>
<dbReference type="GO" id="GO:0003724">
    <property type="term" value="F:RNA helicase activity"/>
    <property type="evidence" value="ECO:0007669"/>
    <property type="project" value="UniProtKB-EC"/>
</dbReference>
<dbReference type="Proteomes" id="UP000277437">
    <property type="component" value="Chromosome"/>
</dbReference>
<dbReference type="SMART" id="SM00490">
    <property type="entry name" value="HELICc"/>
    <property type="match status" value="1"/>
</dbReference>
<dbReference type="PANTHER" id="PTHR43519:SF1">
    <property type="entry name" value="ATP-DEPENDENT RNA HELICASE HRPB"/>
    <property type="match status" value="1"/>
</dbReference>
<dbReference type="InterPro" id="IPR014001">
    <property type="entry name" value="Helicase_ATP-bd"/>
</dbReference>
<dbReference type="Gene3D" id="1.20.120.1080">
    <property type="match status" value="1"/>
</dbReference>
<keyword evidence="2 7" id="KW-0378">Hydrolase</keyword>
<dbReference type="FunFam" id="3.40.50.300:FF:002125">
    <property type="entry name" value="ATP-dependent helicase HrpB"/>
    <property type="match status" value="1"/>
</dbReference>
<evidence type="ECO:0000256" key="4">
    <source>
        <dbReference type="ARBA" id="ARBA00022840"/>
    </source>
</evidence>
<sequence>MNSLPIDEVLPALREALATRHEAVLEAPPGAGKTTRVPLALLNEPWLAGQRILMLEPRRLAARAAAERLASELGEKVGETVGYRIRLDSKVGPNTRIEVVTEGILTRRLQDDPALEGVGLLIFDEFHERSLDADLALALSLNGRDLFRDEQPLKILLMSATLEGERLAGMLDDAPILRSEGRMFPVDVRWGRPFQPGEFIEPRLVQTIVEALNDESGSVLVFLPGQAEIRRVHQQLADAVGERSEILLCPLHGELDLAAQRAAIEPAPPGQRKVVLATNIAETSLTIDGVRVVVDAGLARVPRFDPGSGMTRLDTQRISRASATQRAGRAGRLEPGVCYRLWSQDQHEQLAAYGSAEILQADLAGLALQLARWGVTPAQLVWLDVPPGAAYAQAQDLLERLGALTAKAGEDWKLTPHGQAMAELPAHPRIAHLLLRGQALGLANMACDVAALLGERDILRGGGADLHSRLVLLSGEERAARGAQGGVQRARQLARQYRGYLRGQPSQAVADPDHPRWLGALLALAYPDRVAQQRRSGGAEYRLANGRAALFSETDSLMKQPWLVIADLGSRQGQREERIYLAADFDPALFDLVLAEQVRSVDQLDWDEREGVLRAERQRKVGELVLSREPLTGLDEAARCQALVNLVRRKGLELLPWTPELRQWQARVALLRQLDLEAKGESEWPDVSDAALLKSLESWLLPYLGKVSRLSHFANLELAGIVHNLLPWPLPQRLDELAPHHLRVPSGSSIRLDYSEQPPILAVRLQELFGLAETPRIAGGRQVVKLHLLSPARRPVQVTQDLANFWRSTYAEVKKDLKGRYPKHYWPDDPLVAEATARAKPRK</sequence>
<dbReference type="NCBIfam" id="TIGR01970">
    <property type="entry name" value="DEAH_box_HrpB"/>
    <property type="match status" value="1"/>
</dbReference>
<feature type="domain" description="Helicase ATP-binding" evidence="5">
    <location>
        <begin position="14"/>
        <end position="180"/>
    </location>
</feature>
<dbReference type="Pfam" id="PF24473">
    <property type="entry name" value="CON_HrpB"/>
    <property type="match status" value="1"/>
</dbReference>
<dbReference type="InterPro" id="IPR013689">
    <property type="entry name" value="RNA_helicase_ATP-dep_HrpB_C"/>
</dbReference>
<dbReference type="EMBL" id="LR134334">
    <property type="protein sequence ID" value="VEF74621.1"/>
    <property type="molecule type" value="Genomic_DNA"/>
</dbReference>
<proteinExistence type="predicted"/>
<dbReference type="Pfam" id="PF00270">
    <property type="entry name" value="DEAD"/>
    <property type="match status" value="1"/>
</dbReference>
<dbReference type="InterPro" id="IPR007502">
    <property type="entry name" value="Helicase-assoc_dom"/>
</dbReference>
<dbReference type="PIRSF" id="PIRSF005496">
    <property type="entry name" value="ATP_hel_hrpB"/>
    <property type="match status" value="1"/>
</dbReference>
<dbReference type="FunFam" id="1.20.120.1080:FF:000055">
    <property type="entry name" value="ATP-dependent helicase HrpB"/>
    <property type="match status" value="1"/>
</dbReference>
<reference evidence="7 8" key="1">
    <citation type="submission" date="2018-12" db="EMBL/GenBank/DDBJ databases">
        <authorList>
            <consortium name="Pathogen Informatics"/>
        </authorList>
    </citation>
    <scope>NUCLEOTIDE SEQUENCE [LARGE SCALE GENOMIC DNA]</scope>
    <source>
        <strain evidence="7 8">NCTC7357</strain>
    </source>
</reference>
<evidence type="ECO:0000256" key="2">
    <source>
        <dbReference type="ARBA" id="ARBA00022801"/>
    </source>
</evidence>
<organism evidence="7 8">
    <name type="scientific">Pseudomonas chlororaphis</name>
    <dbReference type="NCBI Taxonomy" id="587753"/>
    <lineage>
        <taxon>Bacteria</taxon>
        <taxon>Pseudomonadati</taxon>
        <taxon>Pseudomonadota</taxon>
        <taxon>Gammaproteobacteria</taxon>
        <taxon>Pseudomonadales</taxon>
        <taxon>Pseudomonadaceae</taxon>
        <taxon>Pseudomonas</taxon>
    </lineage>
</organism>
<dbReference type="EC" id="3.6.4.13" evidence="7"/>
<evidence type="ECO:0000313" key="8">
    <source>
        <dbReference type="Proteomes" id="UP000277437"/>
    </source>
</evidence>
<evidence type="ECO:0000259" key="5">
    <source>
        <dbReference type="PROSITE" id="PS51192"/>
    </source>
</evidence>
<dbReference type="PANTHER" id="PTHR43519">
    <property type="entry name" value="ATP-DEPENDENT RNA HELICASE HRPB"/>
    <property type="match status" value="1"/>
</dbReference>
<dbReference type="SUPFAM" id="SSF52540">
    <property type="entry name" value="P-loop containing nucleoside triphosphate hydrolases"/>
    <property type="match status" value="1"/>
</dbReference>
<dbReference type="Pfam" id="PF00271">
    <property type="entry name" value="Helicase_C"/>
    <property type="match status" value="1"/>
</dbReference>
<dbReference type="SMART" id="SM00847">
    <property type="entry name" value="HA2"/>
    <property type="match status" value="1"/>
</dbReference>
<evidence type="ECO:0000256" key="3">
    <source>
        <dbReference type="ARBA" id="ARBA00022806"/>
    </source>
</evidence>
<dbReference type="AlphaFoldDB" id="A0AAX3FWW2"/>
<name>A0AAX3FWW2_9PSED</name>
<dbReference type="InterPro" id="IPR056329">
    <property type="entry name" value="CON_HrpB"/>
</dbReference>
<evidence type="ECO:0000256" key="1">
    <source>
        <dbReference type="ARBA" id="ARBA00022741"/>
    </source>
</evidence>
<keyword evidence="1" id="KW-0547">Nucleotide-binding</keyword>
<dbReference type="RefSeq" id="WP_124325588.1">
    <property type="nucleotide sequence ID" value="NZ_CP118137.1"/>
</dbReference>
<dbReference type="InterPro" id="IPR011545">
    <property type="entry name" value="DEAD/DEAH_box_helicase_dom"/>
</dbReference>
<keyword evidence="4" id="KW-0067">ATP-binding</keyword>
<dbReference type="GO" id="GO:0003676">
    <property type="term" value="F:nucleic acid binding"/>
    <property type="evidence" value="ECO:0007669"/>
    <property type="project" value="InterPro"/>
</dbReference>
<protein>
    <submittedName>
        <fullName evidence="7">ATP-dependent RNA helicase HrpB</fullName>
        <ecNumber evidence="7">3.6.4.13</ecNumber>
    </submittedName>
</protein>
<dbReference type="Pfam" id="PF08482">
    <property type="entry name" value="HrpB_C"/>
    <property type="match status" value="1"/>
</dbReference>
<accession>A0AAX3FWW2</accession>
<dbReference type="InterPro" id="IPR010225">
    <property type="entry name" value="HrpB"/>
</dbReference>
<dbReference type="InterPro" id="IPR001650">
    <property type="entry name" value="Helicase_C-like"/>
</dbReference>
<dbReference type="GO" id="GO:0016787">
    <property type="term" value="F:hydrolase activity"/>
    <property type="evidence" value="ECO:0007669"/>
    <property type="project" value="UniProtKB-KW"/>
</dbReference>
<gene>
    <name evidence="7" type="primary">hrpB</name>
    <name evidence="7" type="ORF">NCTC7357_02929</name>
</gene>
<dbReference type="FunFam" id="3.40.50.300:FF:002462">
    <property type="entry name" value="ATP-dependent helicase HrpB"/>
    <property type="match status" value="1"/>
</dbReference>
<evidence type="ECO:0000313" key="7">
    <source>
        <dbReference type="EMBL" id="VEF74621.1"/>
    </source>
</evidence>
<dbReference type="PROSITE" id="PS51194">
    <property type="entry name" value="HELICASE_CTER"/>
    <property type="match status" value="1"/>
</dbReference>